<proteinExistence type="predicted"/>
<protein>
    <submittedName>
        <fullName evidence="1">Uncharacterized protein</fullName>
    </submittedName>
</protein>
<dbReference type="AlphaFoldDB" id="A0A7J9H0N5"/>
<comment type="caution">
    <text evidence="1">The sequence shown here is derived from an EMBL/GenBank/DDBJ whole genome shotgun (WGS) entry which is preliminary data.</text>
</comment>
<gene>
    <name evidence="1" type="ORF">Gohar_013556</name>
</gene>
<reference evidence="1 2" key="1">
    <citation type="journal article" date="2019" name="Genome Biol. Evol.">
        <title>Insights into the evolution of the New World diploid cottons (Gossypium, subgenus Houzingenia) based on genome sequencing.</title>
        <authorList>
            <person name="Grover C.E."/>
            <person name="Arick M.A. 2nd"/>
            <person name="Thrash A."/>
            <person name="Conover J.L."/>
            <person name="Sanders W.S."/>
            <person name="Peterson D.G."/>
            <person name="Frelichowski J.E."/>
            <person name="Scheffler J.A."/>
            <person name="Scheffler B.E."/>
            <person name="Wendel J.F."/>
        </authorList>
    </citation>
    <scope>NUCLEOTIDE SEQUENCE [LARGE SCALE GENOMIC DNA]</scope>
    <source>
        <strain evidence="1">0</strain>
        <tissue evidence="1">Leaf</tissue>
    </source>
</reference>
<accession>A0A7J9H0N5</accession>
<dbReference type="EMBL" id="JABFAD010000007">
    <property type="protein sequence ID" value="MBA0803330.1"/>
    <property type="molecule type" value="Genomic_DNA"/>
</dbReference>
<name>A0A7J9H0N5_9ROSI</name>
<evidence type="ECO:0000313" key="1">
    <source>
        <dbReference type="EMBL" id="MBA0803330.1"/>
    </source>
</evidence>
<keyword evidence="2" id="KW-1185">Reference proteome</keyword>
<sequence>MAIVVFKKLWTKAQVGRGVFYQRTPNFLILILGQYVQLGRVLKRVMLNLILMVLYSLQGPVPLLEALLETLMGCGNVVSQ</sequence>
<evidence type="ECO:0000313" key="2">
    <source>
        <dbReference type="Proteomes" id="UP000593560"/>
    </source>
</evidence>
<dbReference type="Proteomes" id="UP000593560">
    <property type="component" value="Unassembled WGS sequence"/>
</dbReference>
<organism evidence="1 2">
    <name type="scientific">Gossypium harknessii</name>
    <dbReference type="NCBI Taxonomy" id="34285"/>
    <lineage>
        <taxon>Eukaryota</taxon>
        <taxon>Viridiplantae</taxon>
        <taxon>Streptophyta</taxon>
        <taxon>Embryophyta</taxon>
        <taxon>Tracheophyta</taxon>
        <taxon>Spermatophyta</taxon>
        <taxon>Magnoliopsida</taxon>
        <taxon>eudicotyledons</taxon>
        <taxon>Gunneridae</taxon>
        <taxon>Pentapetalae</taxon>
        <taxon>rosids</taxon>
        <taxon>malvids</taxon>
        <taxon>Malvales</taxon>
        <taxon>Malvaceae</taxon>
        <taxon>Malvoideae</taxon>
        <taxon>Gossypium</taxon>
    </lineage>
</organism>